<dbReference type="Pfam" id="PF03793">
    <property type="entry name" value="PASTA"/>
    <property type="match status" value="3"/>
</dbReference>
<evidence type="ECO:0000256" key="1">
    <source>
        <dbReference type="SAM" id="MobiDB-lite"/>
    </source>
</evidence>
<keyword evidence="4" id="KW-1185">Reference proteome</keyword>
<feature type="domain" description="PASTA" evidence="2">
    <location>
        <begin position="314"/>
        <end position="382"/>
    </location>
</feature>
<feature type="domain" description="PASTA" evidence="2">
    <location>
        <begin position="248"/>
        <end position="312"/>
    </location>
</feature>
<dbReference type="EMBL" id="CP002106">
    <property type="protein sequence ID" value="ADK67632.1"/>
    <property type="molecule type" value="Genomic_DNA"/>
</dbReference>
<proteinExistence type="predicted"/>
<gene>
    <name evidence="3" type="ordered locus">Olsu_0517</name>
</gene>
<dbReference type="AlphaFoldDB" id="E1QZ18"/>
<evidence type="ECO:0000313" key="4">
    <source>
        <dbReference type="Proteomes" id="UP000000333"/>
    </source>
</evidence>
<dbReference type="HOGENOM" id="CLU_585052_0_0_11"/>
<dbReference type="RefSeq" id="WP_013251384.1">
    <property type="nucleotide sequence ID" value="NC_014363.1"/>
</dbReference>
<dbReference type="PATRIC" id="fig|633147.7.peg.1037"/>
<dbReference type="GeneID" id="78513180"/>
<dbReference type="OrthoDB" id="3191877at2"/>
<dbReference type="SMART" id="SM00740">
    <property type="entry name" value="PASTA"/>
    <property type="match status" value="3"/>
</dbReference>
<protein>
    <submittedName>
        <fullName evidence="3">PASTA domain containing protein</fullName>
    </submittedName>
</protein>
<dbReference type="KEGG" id="ols:Olsu_0517"/>
<dbReference type="Proteomes" id="UP000000333">
    <property type="component" value="Chromosome"/>
</dbReference>
<feature type="region of interest" description="Disordered" evidence="1">
    <location>
        <begin position="1"/>
        <end position="208"/>
    </location>
</feature>
<reference evidence="3 4" key="1">
    <citation type="journal article" date="2010" name="Stand. Genomic Sci.">
        <title>Complete genome sequence of Olsenella uli type strain (VPI D76D-27C).</title>
        <authorList>
            <person name="Goker M."/>
            <person name="Held B."/>
            <person name="Lucas S."/>
            <person name="Nolan M."/>
            <person name="Yasawong M."/>
            <person name="Glavina Del Rio T."/>
            <person name="Tice H."/>
            <person name="Cheng J.F."/>
            <person name="Bruce D."/>
            <person name="Detter J.C."/>
            <person name="Tapia R."/>
            <person name="Han C."/>
            <person name="Goodwin L."/>
            <person name="Pitluck S."/>
            <person name="Liolios K."/>
            <person name="Ivanova N."/>
            <person name="Mavromatis K."/>
            <person name="Mikhailova N."/>
            <person name="Pati A."/>
            <person name="Chen A."/>
            <person name="Palaniappan K."/>
            <person name="Land M."/>
            <person name="Hauser L."/>
            <person name="Chang Y.J."/>
            <person name="Jeffries C.D."/>
            <person name="Rohde M."/>
            <person name="Sikorski J."/>
            <person name="Pukall R."/>
            <person name="Woyke T."/>
            <person name="Bristow J."/>
            <person name="Eisen J.A."/>
            <person name="Markowitz V."/>
            <person name="Hugenholtz P."/>
            <person name="Kyrpides N.C."/>
            <person name="Klenk H.P."/>
            <person name="Lapidus A."/>
        </authorList>
    </citation>
    <scope>NUCLEOTIDE SEQUENCE [LARGE SCALE GENOMIC DNA]</scope>
    <source>
        <strain evidence="4">ATCC 49627 / DSM 7084 / CIP 109912 / JCM 12494 / NCIMB 702895 / VPI D76D-27C</strain>
    </source>
</reference>
<sequence length="467" mass="47956">MSNEFGTGEQSDQSPSGSSKQGGTSRQAPKHLTPKAEPTGKSVPTDEPPLAGKLSFTAKPVPADGDTAGPTPRTANPRPADGPASDPAERQGLIFDGLDVPADQVPPVIDAPAVPGVPKIPIEPPVPDASVGPSSLRDSLATESSPAMEAPPAPDASDASDAGVRDVRAVPGGRGASVPSVAEAPDVPEPRSDLYVPATYRDPQPEATPPVEAIRHMPFWMRGALTAVMAAALVSALILTRGFGLLAGKTLPNVVGYSEQDASSLLKSEGYSVKIEEQETQVVNDGGKVIATNPVASEQVPAGAIIVLKVGHVGIETREVPALVGLTEREAVDQIGASAFFVKDDITYTHSNTVEEGHIISQGPVAGSLRTMGTKIDLVVSMGPSSSDDEDEGGLTSISVPDVTGMDYDDALVLLEGMGLTVERGEDVATDILANGTVAQVDPPVNTDVRVGGTVVVHMAVPTGTNR</sequence>
<accession>E1QZ18</accession>
<dbReference type="Gene3D" id="3.30.10.20">
    <property type="match status" value="3"/>
</dbReference>
<dbReference type="eggNOG" id="COG5373">
    <property type="taxonomic scope" value="Bacteria"/>
</dbReference>
<dbReference type="STRING" id="633147.Olsu_0517"/>
<dbReference type="PROSITE" id="PS51178">
    <property type="entry name" value="PASTA"/>
    <property type="match status" value="3"/>
</dbReference>
<feature type="compositionally biased region" description="Polar residues" evidence="1">
    <location>
        <begin position="1"/>
        <end position="27"/>
    </location>
</feature>
<feature type="domain" description="PASTA" evidence="2">
    <location>
        <begin position="394"/>
        <end position="461"/>
    </location>
</feature>
<dbReference type="eggNOG" id="COG2815">
    <property type="taxonomic scope" value="Bacteria"/>
</dbReference>
<organism evidence="3 4">
    <name type="scientific">Olsenella uli (strain ATCC 49627 / DSM 7084 / CCUG 31166 / CIP 109912 / JCM 12494 / LMG 11480 / NCIMB 702895 / VPI D76D-27C)</name>
    <name type="common">Lactobacillus uli</name>
    <dbReference type="NCBI Taxonomy" id="633147"/>
    <lineage>
        <taxon>Bacteria</taxon>
        <taxon>Bacillati</taxon>
        <taxon>Actinomycetota</taxon>
        <taxon>Coriobacteriia</taxon>
        <taxon>Coriobacteriales</taxon>
        <taxon>Atopobiaceae</taxon>
        <taxon>Olsenella</taxon>
    </lineage>
</organism>
<dbReference type="CDD" id="cd06577">
    <property type="entry name" value="PASTA_pknB"/>
    <property type="match status" value="3"/>
</dbReference>
<name>E1QZ18_OLSUV</name>
<evidence type="ECO:0000259" key="2">
    <source>
        <dbReference type="PROSITE" id="PS51178"/>
    </source>
</evidence>
<evidence type="ECO:0000313" key="3">
    <source>
        <dbReference type="EMBL" id="ADK67632.1"/>
    </source>
</evidence>
<dbReference type="InterPro" id="IPR005543">
    <property type="entry name" value="PASTA_dom"/>
</dbReference>